<name>A0A2Z6MGE7_TRISU</name>
<dbReference type="Proteomes" id="UP000242715">
    <property type="component" value="Unassembled WGS sequence"/>
</dbReference>
<protein>
    <submittedName>
        <fullName evidence="1">Uncharacterized protein</fullName>
    </submittedName>
</protein>
<proteinExistence type="predicted"/>
<dbReference type="EMBL" id="DF973241">
    <property type="protein sequence ID" value="GAU22085.1"/>
    <property type="molecule type" value="Genomic_DNA"/>
</dbReference>
<sequence length="53" mass="5956">MKHVRRETCYPVLGAEYGVGDMIDDDFGCGCDVDRRRQWLISCGGGGFADQLW</sequence>
<gene>
    <name evidence="1" type="ORF">TSUD_309890</name>
</gene>
<accession>A0A2Z6MGE7</accession>
<dbReference type="AlphaFoldDB" id="A0A2Z6MGE7"/>
<evidence type="ECO:0000313" key="2">
    <source>
        <dbReference type="Proteomes" id="UP000242715"/>
    </source>
</evidence>
<evidence type="ECO:0000313" key="1">
    <source>
        <dbReference type="EMBL" id="GAU22085.1"/>
    </source>
</evidence>
<organism evidence="1 2">
    <name type="scientific">Trifolium subterraneum</name>
    <name type="common">Subterranean clover</name>
    <dbReference type="NCBI Taxonomy" id="3900"/>
    <lineage>
        <taxon>Eukaryota</taxon>
        <taxon>Viridiplantae</taxon>
        <taxon>Streptophyta</taxon>
        <taxon>Embryophyta</taxon>
        <taxon>Tracheophyta</taxon>
        <taxon>Spermatophyta</taxon>
        <taxon>Magnoliopsida</taxon>
        <taxon>eudicotyledons</taxon>
        <taxon>Gunneridae</taxon>
        <taxon>Pentapetalae</taxon>
        <taxon>rosids</taxon>
        <taxon>fabids</taxon>
        <taxon>Fabales</taxon>
        <taxon>Fabaceae</taxon>
        <taxon>Papilionoideae</taxon>
        <taxon>50 kb inversion clade</taxon>
        <taxon>NPAAA clade</taxon>
        <taxon>Hologalegina</taxon>
        <taxon>IRL clade</taxon>
        <taxon>Trifolieae</taxon>
        <taxon>Trifolium</taxon>
    </lineage>
</organism>
<keyword evidence="2" id="KW-1185">Reference proteome</keyword>
<reference evidence="2" key="1">
    <citation type="journal article" date="2017" name="Front. Plant Sci.">
        <title>Climate Clever Clovers: New Paradigm to Reduce the Environmental Footprint of Ruminants by Breeding Low Methanogenic Forages Utilizing Haplotype Variation.</title>
        <authorList>
            <person name="Kaur P."/>
            <person name="Appels R."/>
            <person name="Bayer P.E."/>
            <person name="Keeble-Gagnere G."/>
            <person name="Wang J."/>
            <person name="Hirakawa H."/>
            <person name="Shirasawa K."/>
            <person name="Vercoe P."/>
            <person name="Stefanova K."/>
            <person name="Durmic Z."/>
            <person name="Nichols P."/>
            <person name="Revell C."/>
            <person name="Isobe S.N."/>
            <person name="Edwards D."/>
            <person name="Erskine W."/>
        </authorList>
    </citation>
    <scope>NUCLEOTIDE SEQUENCE [LARGE SCALE GENOMIC DNA]</scope>
    <source>
        <strain evidence="2">cv. Daliak</strain>
    </source>
</reference>